<reference evidence="2" key="1">
    <citation type="submission" date="2024-03" db="EMBL/GenBank/DDBJ databases">
        <title>Complete genome sequence of Mycoplasma felifaucium Z921 isolated from the trachea of a cheetah.</title>
        <authorList>
            <person name="Spergser J."/>
        </authorList>
    </citation>
    <scope>NUCLEOTIDE SEQUENCE [LARGE SCALE GENOMIC DNA]</scope>
    <source>
        <strain evidence="2">Z921</strain>
    </source>
</reference>
<dbReference type="Gene3D" id="3.30.70.100">
    <property type="match status" value="1"/>
</dbReference>
<protein>
    <submittedName>
        <fullName evidence="2">Antibiotic biosynthesis monooxygenase</fullName>
    </submittedName>
</protein>
<proteinExistence type="predicted"/>
<dbReference type="RefSeq" id="WP_338822463.1">
    <property type="nucleotide sequence ID" value="NZ_CP148067.1"/>
</dbReference>
<evidence type="ECO:0000259" key="1">
    <source>
        <dbReference type="Pfam" id="PF03992"/>
    </source>
</evidence>
<dbReference type="InterPro" id="IPR011008">
    <property type="entry name" value="Dimeric_a/b-barrel"/>
</dbReference>
<evidence type="ECO:0000313" key="3">
    <source>
        <dbReference type="Proteomes" id="UP001477443"/>
    </source>
</evidence>
<dbReference type="Pfam" id="PF03992">
    <property type="entry name" value="ABM"/>
    <property type="match status" value="1"/>
</dbReference>
<feature type="domain" description="ABM" evidence="1">
    <location>
        <begin position="3"/>
        <end position="72"/>
    </location>
</feature>
<dbReference type="EMBL" id="CP148067">
    <property type="protein sequence ID" value="WXL28910.1"/>
    <property type="molecule type" value="Genomic_DNA"/>
</dbReference>
<keyword evidence="2" id="KW-0503">Monooxygenase</keyword>
<organism evidence="2 3">
    <name type="scientific">Mycoplasmopsis felifaucium</name>
    <dbReference type="NCBI Taxonomy" id="35768"/>
    <lineage>
        <taxon>Bacteria</taxon>
        <taxon>Bacillati</taxon>
        <taxon>Mycoplasmatota</taxon>
        <taxon>Mycoplasmoidales</taxon>
        <taxon>Metamycoplasmataceae</taxon>
        <taxon>Mycoplasmopsis</taxon>
    </lineage>
</organism>
<dbReference type="SUPFAM" id="SSF54909">
    <property type="entry name" value="Dimeric alpha+beta barrel"/>
    <property type="match status" value="1"/>
</dbReference>
<evidence type="ECO:0000313" key="2">
    <source>
        <dbReference type="EMBL" id="WXL28910.1"/>
    </source>
</evidence>
<dbReference type="GO" id="GO:0004497">
    <property type="term" value="F:monooxygenase activity"/>
    <property type="evidence" value="ECO:0007669"/>
    <property type="project" value="UniProtKB-KW"/>
</dbReference>
<accession>A0ABZ2RTC8</accession>
<keyword evidence="2" id="KW-0560">Oxidoreductase</keyword>
<dbReference type="InterPro" id="IPR007138">
    <property type="entry name" value="ABM_dom"/>
</dbReference>
<sequence length="94" mass="11333">MIYIVYKEIIMKSEMKDRFNAILKSWLDVVKKQELNLSFDVCWKNENTLIFVERWSTQESYNNFLKSAEGKQILHDLENYVDYVVRVERLSTTC</sequence>
<keyword evidence="3" id="KW-1185">Reference proteome</keyword>
<gene>
    <name evidence="2" type="ORF">WG617_02720</name>
</gene>
<name>A0ABZ2RTC8_9BACT</name>
<dbReference type="Proteomes" id="UP001477443">
    <property type="component" value="Chromosome"/>
</dbReference>